<dbReference type="Proteomes" id="UP000053411">
    <property type="component" value="Unassembled WGS sequence"/>
</dbReference>
<feature type="binding site" evidence="8">
    <location>
        <position position="231"/>
    </location>
    <ligand>
        <name>NAD(+)</name>
        <dbReference type="ChEBI" id="CHEBI:57540"/>
    </ligand>
</feature>
<keyword evidence="8" id="KW-0547">Nucleotide-binding</keyword>
<dbReference type="Pfam" id="PF02812">
    <property type="entry name" value="ELFV_dehydrog_N"/>
    <property type="match status" value="1"/>
</dbReference>
<evidence type="ECO:0000259" key="11">
    <source>
        <dbReference type="SMART" id="SM00839"/>
    </source>
</evidence>
<keyword evidence="13" id="KW-1185">Reference proteome</keyword>
<feature type="active site" description="Proton donor" evidence="7">
    <location>
        <position position="114"/>
    </location>
</feature>
<dbReference type="PANTHER" id="PTHR43571:SF1">
    <property type="entry name" value="NADP-SPECIFIC GLUTAMATE DEHYDROGENASE 1-RELATED"/>
    <property type="match status" value="1"/>
</dbReference>
<feature type="binding site" evidence="8">
    <location>
        <position position="153"/>
    </location>
    <ligand>
        <name>substrate</name>
    </ligand>
</feature>
<comment type="catalytic activity">
    <reaction evidence="5">
        <text>L-glutamate + NADP(+) + H2O = 2-oxoglutarate + NH4(+) + NADPH + H(+)</text>
        <dbReference type="Rhea" id="RHEA:11612"/>
        <dbReference type="ChEBI" id="CHEBI:15377"/>
        <dbReference type="ChEBI" id="CHEBI:15378"/>
        <dbReference type="ChEBI" id="CHEBI:16810"/>
        <dbReference type="ChEBI" id="CHEBI:28938"/>
        <dbReference type="ChEBI" id="CHEBI:29985"/>
        <dbReference type="ChEBI" id="CHEBI:57783"/>
        <dbReference type="ChEBI" id="CHEBI:58349"/>
        <dbReference type="EC" id="1.4.1.4"/>
    </reaction>
</comment>
<dbReference type="FunFam" id="1.10.285.10:FF:000003">
    <property type="entry name" value="Glutamate dehydrogenase"/>
    <property type="match status" value="1"/>
</dbReference>
<dbReference type="FunFam" id="1.10.285.10:FF:000001">
    <property type="entry name" value="Glutamate dehydrogenase"/>
    <property type="match status" value="1"/>
</dbReference>
<dbReference type="PANTHER" id="PTHR43571">
    <property type="entry name" value="NADP-SPECIFIC GLUTAMATE DEHYDROGENASE 1-RELATED"/>
    <property type="match status" value="1"/>
</dbReference>
<keyword evidence="8" id="KW-0520">NAD</keyword>
<dbReference type="Gene3D" id="3.40.50.10860">
    <property type="entry name" value="Leucine Dehydrogenase, chain A, domain 1"/>
    <property type="match status" value="1"/>
</dbReference>
<dbReference type="FunFam" id="3.40.50.720:FF:000030">
    <property type="entry name" value="Glutamate dehydrogenase"/>
    <property type="match status" value="1"/>
</dbReference>
<dbReference type="GO" id="GO:0004354">
    <property type="term" value="F:glutamate dehydrogenase (NADP+) activity"/>
    <property type="evidence" value="ECO:0007669"/>
    <property type="project" value="UniProtKB-EC"/>
</dbReference>
<dbReference type="SUPFAM" id="SSF53223">
    <property type="entry name" value="Aminoacid dehydrogenase-like, N-terminal domain"/>
    <property type="match status" value="1"/>
</dbReference>
<feature type="binding site" evidence="8">
    <location>
        <position position="197"/>
    </location>
    <ligand>
        <name>NAD(+)</name>
        <dbReference type="ChEBI" id="CHEBI:57540"/>
    </ligand>
</feature>
<dbReference type="VEuPathDB" id="FungiDB:Z520_09041"/>
<feature type="binding site" evidence="8">
    <location>
        <position position="99"/>
    </location>
    <ligand>
        <name>substrate</name>
    </ligand>
</feature>
<evidence type="ECO:0000313" key="12">
    <source>
        <dbReference type="EMBL" id="KIX95125.1"/>
    </source>
</evidence>
<dbReference type="InterPro" id="IPR006097">
    <property type="entry name" value="Glu/Leu/Phe/Val/Trp_DH_dimer"/>
</dbReference>
<protein>
    <recommendedName>
        <fullName evidence="6">Glutamate dehydrogenase</fullName>
    </recommendedName>
</protein>
<evidence type="ECO:0000256" key="1">
    <source>
        <dbReference type="ARBA" id="ARBA00006382"/>
    </source>
</evidence>
<dbReference type="SUPFAM" id="SSF51735">
    <property type="entry name" value="NAD(P)-binding Rossmann-fold domains"/>
    <property type="match status" value="1"/>
</dbReference>
<sequence>MTNIPSEPEFEQAYKELVSSLENSSLFEKNPEYKTALKVCSIPERIIQFRVVWEDDKGQIQVNRGYRVQFNSALGPYKGGLRFHPTVNLSVLKFLGFEQIFKNALTGLNMGGGKGGADFDPKGKSDNEIRRFCCAFMSELGKHIGADTDVPAGDIGVSGREIGWLFGQYKKQTKLWEGVLTGKGGDWGGSLIRPEATGYGVVYYVEHMIKYASGGTESFSGKRVAISGSGNVAQYAALKVIELGGTVVSLSDSKGAIVATTPQGIDPEMIETIATLKVERKQLSEVAHTSAFSSKVKYIDGARPWLHVGQVDVALPSATQNEVSGEEAEGLIAAGCKFVAEGSNMGCTKDAIDAFEAQRNFKKEKWVWYAPGKAANAGGVAVSGLEMAQNSARIKWTAEEVDEKLKLIMKNCFENGLQTAKTYVTPKEDEFPSLVAGSNIAGFTKVAAAMKDQGDWW</sequence>
<proteinExistence type="inferred from homology"/>
<feature type="binding site" evidence="8">
    <location>
        <position position="383"/>
    </location>
    <ligand>
        <name>substrate</name>
    </ligand>
</feature>
<evidence type="ECO:0000256" key="6">
    <source>
        <dbReference type="PIRNR" id="PIRNR000185"/>
    </source>
</evidence>
<dbReference type="InterPro" id="IPR014362">
    <property type="entry name" value="Glu_DH"/>
</dbReference>
<reference evidence="12 13" key="1">
    <citation type="submission" date="2015-01" db="EMBL/GenBank/DDBJ databases">
        <title>The Genome Sequence of Fonsecaea multimorphosa CBS 102226.</title>
        <authorList>
            <consortium name="The Broad Institute Genomics Platform"/>
            <person name="Cuomo C."/>
            <person name="de Hoog S."/>
            <person name="Gorbushina A."/>
            <person name="Stielow B."/>
            <person name="Teixiera M."/>
            <person name="Abouelleil A."/>
            <person name="Chapman S.B."/>
            <person name="Priest M."/>
            <person name="Young S.K."/>
            <person name="Wortman J."/>
            <person name="Nusbaum C."/>
            <person name="Birren B."/>
        </authorList>
    </citation>
    <scope>NUCLEOTIDE SEQUENCE [LARGE SCALE GENOMIC DNA]</scope>
    <source>
        <strain evidence="12 13">CBS 102226</strain>
    </source>
</reference>
<feature type="site" description="Important for catalysis" evidence="9">
    <location>
        <position position="154"/>
    </location>
</feature>
<dbReference type="OrthoDB" id="6718861at2759"/>
<evidence type="ECO:0000256" key="8">
    <source>
        <dbReference type="PIRSR" id="PIRSR000185-2"/>
    </source>
</evidence>
<dbReference type="InterPro" id="IPR033922">
    <property type="entry name" value="NAD_bind_Glu_DH"/>
</dbReference>
<dbReference type="GO" id="GO:0006537">
    <property type="term" value="P:glutamate biosynthetic process"/>
    <property type="evidence" value="ECO:0007669"/>
    <property type="project" value="TreeGrafter"/>
</dbReference>
<dbReference type="InterPro" id="IPR050724">
    <property type="entry name" value="Glu_Leu_Phe_Val_DH"/>
</dbReference>
<evidence type="ECO:0000313" key="13">
    <source>
        <dbReference type="Proteomes" id="UP000053411"/>
    </source>
</evidence>
<evidence type="ECO:0000256" key="10">
    <source>
        <dbReference type="RuleBase" id="RU004417"/>
    </source>
</evidence>
<keyword evidence="4 6" id="KW-0560">Oxidoreductase</keyword>
<dbReference type="Gene3D" id="1.10.285.10">
    <property type="entry name" value="Glutamate Dehydrogenase, chain A, domain 3"/>
    <property type="match status" value="2"/>
</dbReference>
<evidence type="ECO:0000256" key="3">
    <source>
        <dbReference type="ARBA" id="ARBA00022857"/>
    </source>
</evidence>
<keyword evidence="3" id="KW-0521">NADP</keyword>
<evidence type="ECO:0000256" key="5">
    <source>
        <dbReference type="ARBA" id="ARBA00048584"/>
    </source>
</evidence>
<organism evidence="12 13">
    <name type="scientific">Fonsecaea multimorphosa CBS 102226</name>
    <dbReference type="NCBI Taxonomy" id="1442371"/>
    <lineage>
        <taxon>Eukaryota</taxon>
        <taxon>Fungi</taxon>
        <taxon>Dikarya</taxon>
        <taxon>Ascomycota</taxon>
        <taxon>Pezizomycotina</taxon>
        <taxon>Eurotiomycetes</taxon>
        <taxon>Chaetothyriomycetidae</taxon>
        <taxon>Chaetothyriales</taxon>
        <taxon>Herpotrichiellaceae</taxon>
        <taxon>Fonsecaea</taxon>
    </lineage>
</organism>
<dbReference type="AlphaFoldDB" id="A0A0D2GZX8"/>
<dbReference type="PRINTS" id="PR00082">
    <property type="entry name" value="GLFDHDRGNASE"/>
</dbReference>
<accession>A0A0D2GZX8</accession>
<comment type="similarity">
    <text evidence="1 6 10">Belongs to the Glu/Leu/Phe/Val dehydrogenases family.</text>
</comment>
<dbReference type="GeneID" id="27714787"/>
<dbReference type="CDD" id="cd05313">
    <property type="entry name" value="NAD_bind_2_Glu_DH"/>
    <property type="match status" value="1"/>
</dbReference>
<dbReference type="EMBL" id="KN848083">
    <property type="protein sequence ID" value="KIX95125.1"/>
    <property type="molecule type" value="Genomic_DNA"/>
</dbReference>
<dbReference type="InterPro" id="IPR036291">
    <property type="entry name" value="NAD(P)-bd_dom_sf"/>
</dbReference>
<name>A0A0D2GZX8_9EURO</name>
<dbReference type="GO" id="GO:0000166">
    <property type="term" value="F:nucleotide binding"/>
    <property type="evidence" value="ECO:0007669"/>
    <property type="project" value="UniProtKB-KW"/>
</dbReference>
<dbReference type="InterPro" id="IPR046346">
    <property type="entry name" value="Aminoacid_DH-like_N_sf"/>
</dbReference>
<evidence type="ECO:0000256" key="4">
    <source>
        <dbReference type="ARBA" id="ARBA00023002"/>
    </source>
</evidence>
<dbReference type="Pfam" id="PF00208">
    <property type="entry name" value="ELFV_dehydrog"/>
    <property type="match status" value="1"/>
</dbReference>
<evidence type="ECO:0000256" key="2">
    <source>
        <dbReference type="ARBA" id="ARBA00011643"/>
    </source>
</evidence>
<dbReference type="GO" id="GO:0005829">
    <property type="term" value="C:cytosol"/>
    <property type="evidence" value="ECO:0007669"/>
    <property type="project" value="TreeGrafter"/>
</dbReference>
<feature type="binding site" evidence="8">
    <location>
        <position position="102"/>
    </location>
    <ligand>
        <name>substrate</name>
    </ligand>
</feature>
<evidence type="ECO:0000256" key="9">
    <source>
        <dbReference type="PIRSR" id="PIRSR000185-3"/>
    </source>
</evidence>
<evidence type="ECO:0000256" key="7">
    <source>
        <dbReference type="PIRSR" id="PIRSR000185-1"/>
    </source>
</evidence>
<feature type="binding site" evidence="8">
    <location>
        <position position="78"/>
    </location>
    <ligand>
        <name>substrate</name>
    </ligand>
</feature>
<dbReference type="InterPro" id="IPR033524">
    <property type="entry name" value="Glu/Leu/Phe/Val_DH_AS"/>
</dbReference>
<dbReference type="SMART" id="SM00839">
    <property type="entry name" value="ELFV_dehydrog"/>
    <property type="match status" value="1"/>
</dbReference>
<feature type="domain" description="Glutamate/phenylalanine/leucine/valine/L-tryptophan dehydrogenase C-terminal" evidence="11">
    <location>
        <begin position="190"/>
        <end position="454"/>
    </location>
</feature>
<comment type="subunit">
    <text evidence="2">Homohexamer.</text>
</comment>
<dbReference type="RefSeq" id="XP_016629248.1">
    <property type="nucleotide sequence ID" value="XM_016779537.1"/>
</dbReference>
<dbReference type="InterPro" id="IPR006095">
    <property type="entry name" value="Glu/Leu/Phe/Val/Trp_DH"/>
</dbReference>
<dbReference type="NCBIfam" id="NF006929">
    <property type="entry name" value="PRK09414.1"/>
    <property type="match status" value="1"/>
</dbReference>
<dbReference type="PROSITE" id="PS00074">
    <property type="entry name" value="GLFV_DEHYDROGENASE"/>
    <property type="match status" value="1"/>
</dbReference>
<dbReference type="InterPro" id="IPR006096">
    <property type="entry name" value="Glu/Leu/Phe/Val/Trp_DH_C"/>
</dbReference>
<dbReference type="Gene3D" id="3.40.50.720">
    <property type="entry name" value="NAD(P)-binding Rossmann-like Domain"/>
    <property type="match status" value="1"/>
</dbReference>
<dbReference type="STRING" id="1442371.A0A0D2GZX8"/>
<dbReference type="FunFam" id="3.40.50.10860:FF:000002">
    <property type="entry name" value="Glutamate dehydrogenase"/>
    <property type="match status" value="1"/>
</dbReference>
<dbReference type="PIRSF" id="PIRSF000185">
    <property type="entry name" value="Glu_DH"/>
    <property type="match status" value="1"/>
</dbReference>
<gene>
    <name evidence="12" type="ORF">Z520_09041</name>
</gene>